<evidence type="ECO:0000256" key="3">
    <source>
        <dbReference type="ARBA" id="ARBA00022729"/>
    </source>
</evidence>
<accession>A0A5M6HYZ9</accession>
<dbReference type="InterPro" id="IPR018893">
    <property type="entry name" value="T8SS_CsgF"/>
</dbReference>
<comment type="function">
    <text evidence="1">May be involved in the biogenesis of curli organelles.</text>
</comment>
<sequence>MSLRSFSLRGYSLRHLIAGVAVAGGVVLSISAPSALASELVYTPTSPSFGGSPLNSSHLFGLANAQNEYKAKADAAAARQTATSMSDRFIQMLQTRLYSSLASQVSEAIFGENAQDQGRIKFDDQEVSWTNTGTEVRLLVTDLQTGQISEIIIPTITQ</sequence>
<protein>
    <recommendedName>
        <fullName evidence="2">Curli production assembly/transport component CsgF</fullName>
    </recommendedName>
</protein>
<name>A0A5M6HYZ9_9HYPH</name>
<reference evidence="4 5" key="1">
    <citation type="submission" date="2019-09" db="EMBL/GenBank/DDBJ databases">
        <title>Draft Whole-Genome sequence of Blastochloris sulfoviridis DSM 729.</title>
        <authorList>
            <person name="Meyer T.E."/>
            <person name="Kyndt J.A."/>
        </authorList>
    </citation>
    <scope>NUCLEOTIDE SEQUENCE [LARGE SCALE GENOMIC DNA]</scope>
    <source>
        <strain evidence="4 5">DSM 729</strain>
    </source>
</reference>
<dbReference type="Proteomes" id="UP000323886">
    <property type="component" value="Unassembled WGS sequence"/>
</dbReference>
<dbReference type="AlphaFoldDB" id="A0A5M6HYZ9"/>
<evidence type="ECO:0000313" key="4">
    <source>
        <dbReference type="EMBL" id="KAA5601151.1"/>
    </source>
</evidence>
<comment type="caution">
    <text evidence="4">The sequence shown here is derived from an EMBL/GenBank/DDBJ whole genome shotgun (WGS) entry which is preliminary data.</text>
</comment>
<evidence type="ECO:0000256" key="1">
    <source>
        <dbReference type="ARBA" id="ARBA00003989"/>
    </source>
</evidence>
<dbReference type="OrthoDB" id="1443407at2"/>
<keyword evidence="5" id="KW-1185">Reference proteome</keyword>
<dbReference type="EMBL" id="VWPL01000015">
    <property type="protein sequence ID" value="KAA5601151.1"/>
    <property type="molecule type" value="Genomic_DNA"/>
</dbReference>
<dbReference type="Pfam" id="PF10614">
    <property type="entry name" value="CsgF"/>
    <property type="match status" value="1"/>
</dbReference>
<organism evidence="4 5">
    <name type="scientific">Blastochloris sulfoviridis</name>
    <dbReference type="NCBI Taxonomy" id="50712"/>
    <lineage>
        <taxon>Bacteria</taxon>
        <taxon>Pseudomonadati</taxon>
        <taxon>Pseudomonadota</taxon>
        <taxon>Alphaproteobacteria</taxon>
        <taxon>Hyphomicrobiales</taxon>
        <taxon>Blastochloridaceae</taxon>
        <taxon>Blastochloris</taxon>
    </lineage>
</organism>
<evidence type="ECO:0000313" key="5">
    <source>
        <dbReference type="Proteomes" id="UP000323886"/>
    </source>
</evidence>
<evidence type="ECO:0000256" key="2">
    <source>
        <dbReference type="ARBA" id="ARBA00014031"/>
    </source>
</evidence>
<keyword evidence="3" id="KW-0732">Signal</keyword>
<gene>
    <name evidence="4" type="ORF">F1193_10120</name>
</gene>
<proteinExistence type="predicted"/>